<keyword evidence="1" id="KW-0732">Signal</keyword>
<sequence>MKSFLALLFILPPLCHSAAIQDSTPVAANWPRAWRDCAFNHYCDDNRDCRSQKDCLDKANLKISVRRYVSIGASHRLDFLWKMDELGPMLGLESKSINLKYSEAWNEEVR</sequence>
<name>A0A1D2J3V5_PARBR</name>
<evidence type="ECO:0000313" key="3">
    <source>
        <dbReference type="Proteomes" id="UP000242814"/>
    </source>
</evidence>
<dbReference type="AlphaFoldDB" id="A0A1D2J3V5"/>
<gene>
    <name evidence="2" type="ORF">ACO22_07727</name>
</gene>
<evidence type="ECO:0000256" key="1">
    <source>
        <dbReference type="SAM" id="SignalP"/>
    </source>
</evidence>
<dbReference type="EMBL" id="LZYO01000646">
    <property type="protein sequence ID" value="ODH12976.1"/>
    <property type="molecule type" value="Genomic_DNA"/>
</dbReference>
<feature type="chain" id="PRO_5008902235" evidence="1">
    <location>
        <begin position="18"/>
        <end position="110"/>
    </location>
</feature>
<protein>
    <submittedName>
        <fullName evidence="2">Uncharacterized protein</fullName>
    </submittedName>
</protein>
<dbReference type="VEuPathDB" id="FungiDB:PADG_08353"/>
<reference evidence="2 3" key="1">
    <citation type="submission" date="2016-06" db="EMBL/GenBank/DDBJ databases">
        <authorList>
            <person name="Kjaerup R.B."/>
            <person name="Dalgaard T.S."/>
            <person name="Juul-Madsen H.R."/>
        </authorList>
    </citation>
    <scope>NUCLEOTIDE SEQUENCE [LARGE SCALE GENOMIC DNA]</scope>
    <source>
        <strain evidence="2 3">Pb300</strain>
    </source>
</reference>
<dbReference type="Proteomes" id="UP000242814">
    <property type="component" value="Unassembled WGS sequence"/>
</dbReference>
<feature type="signal peptide" evidence="1">
    <location>
        <begin position="1"/>
        <end position="17"/>
    </location>
</feature>
<dbReference type="VEuPathDB" id="FungiDB:PABG_07287"/>
<organism evidence="2 3">
    <name type="scientific">Paracoccidioides brasiliensis</name>
    <dbReference type="NCBI Taxonomy" id="121759"/>
    <lineage>
        <taxon>Eukaryota</taxon>
        <taxon>Fungi</taxon>
        <taxon>Dikarya</taxon>
        <taxon>Ascomycota</taxon>
        <taxon>Pezizomycotina</taxon>
        <taxon>Eurotiomycetes</taxon>
        <taxon>Eurotiomycetidae</taxon>
        <taxon>Onygenales</taxon>
        <taxon>Ajellomycetaceae</taxon>
        <taxon>Paracoccidioides</taxon>
    </lineage>
</organism>
<comment type="caution">
    <text evidence="2">The sequence shown here is derived from an EMBL/GenBank/DDBJ whole genome shotgun (WGS) entry which is preliminary data.</text>
</comment>
<proteinExistence type="predicted"/>
<accession>A0A1D2J3V5</accession>
<evidence type="ECO:0000313" key="2">
    <source>
        <dbReference type="EMBL" id="ODH12976.1"/>
    </source>
</evidence>